<keyword evidence="2" id="KW-0540">Nuclease</keyword>
<organism evidence="2 3">
    <name type="scientific">Myxacorys almedinensis A</name>
    <dbReference type="NCBI Taxonomy" id="2690445"/>
    <lineage>
        <taxon>Bacteria</taxon>
        <taxon>Bacillati</taxon>
        <taxon>Cyanobacteriota</taxon>
        <taxon>Cyanophyceae</taxon>
        <taxon>Leptolyngbyales</taxon>
        <taxon>Leptolyngbyaceae</taxon>
        <taxon>Myxacorys</taxon>
        <taxon>Myxacorys almedinensis</taxon>
    </lineage>
</organism>
<keyword evidence="2" id="KW-0255">Endonuclease</keyword>
<evidence type="ECO:0000313" key="3">
    <source>
        <dbReference type="Proteomes" id="UP000646053"/>
    </source>
</evidence>
<keyword evidence="2" id="KW-0378">Hydrolase</keyword>
<evidence type="ECO:0000313" key="2">
    <source>
        <dbReference type="EMBL" id="NDJ19468.1"/>
    </source>
</evidence>
<dbReference type="AlphaFoldDB" id="A0A8J7ZAQ4"/>
<dbReference type="EMBL" id="WVIE01000031">
    <property type="protein sequence ID" value="NDJ19468.1"/>
    <property type="molecule type" value="Genomic_DNA"/>
</dbReference>
<name>A0A8J7ZAQ4_9CYAN</name>
<dbReference type="PANTHER" id="PTHR34107:SF2">
    <property type="entry name" value="SLL0888 PROTEIN"/>
    <property type="match status" value="1"/>
</dbReference>
<reference evidence="2" key="1">
    <citation type="submission" date="2019-12" db="EMBL/GenBank/DDBJ databases">
        <title>High-Quality draft genome sequences of three cyanobacteria isolated from the limestone walls of the Old Cathedral of Coimbra.</title>
        <authorList>
            <person name="Tiago I."/>
            <person name="Soares F."/>
            <person name="Portugal A."/>
        </authorList>
    </citation>
    <scope>NUCLEOTIDE SEQUENCE</scope>
    <source>
        <strain evidence="2">A</strain>
    </source>
</reference>
<keyword evidence="3" id="KW-1185">Reference proteome</keyword>
<dbReference type="InterPro" id="IPR011335">
    <property type="entry name" value="Restrct_endonuc-II-like"/>
</dbReference>
<dbReference type="GO" id="GO:0004519">
    <property type="term" value="F:endonuclease activity"/>
    <property type="evidence" value="ECO:0007669"/>
    <property type="project" value="UniProtKB-KW"/>
</dbReference>
<gene>
    <name evidence="2" type="ORF">GS601_19625</name>
</gene>
<protein>
    <submittedName>
        <fullName evidence="2">Uma2 family endonuclease</fullName>
    </submittedName>
</protein>
<dbReference type="CDD" id="cd06260">
    <property type="entry name" value="DUF820-like"/>
    <property type="match status" value="1"/>
</dbReference>
<evidence type="ECO:0000259" key="1">
    <source>
        <dbReference type="Pfam" id="PF05685"/>
    </source>
</evidence>
<accession>A0A8J7ZAQ4</accession>
<dbReference type="Pfam" id="PF05685">
    <property type="entry name" value="Uma2"/>
    <property type="match status" value="1"/>
</dbReference>
<dbReference type="InterPro" id="IPR008538">
    <property type="entry name" value="Uma2"/>
</dbReference>
<dbReference type="Proteomes" id="UP000646053">
    <property type="component" value="Unassembled WGS sequence"/>
</dbReference>
<feature type="domain" description="Putative restriction endonuclease" evidence="1">
    <location>
        <begin position="11"/>
        <end position="189"/>
    </location>
</feature>
<proteinExistence type="predicted"/>
<dbReference type="RefSeq" id="WP_162424996.1">
    <property type="nucleotide sequence ID" value="NZ_WVIE01000031.1"/>
</dbReference>
<dbReference type="InterPro" id="IPR012296">
    <property type="entry name" value="Nuclease_put_TT1808"/>
</dbReference>
<comment type="caution">
    <text evidence="2">The sequence shown here is derived from an EMBL/GenBank/DDBJ whole genome shotgun (WGS) entry which is preliminary data.</text>
</comment>
<dbReference type="PANTHER" id="PTHR34107">
    <property type="entry name" value="SLL0198 PROTEIN-RELATED"/>
    <property type="match status" value="1"/>
</dbReference>
<sequence length="198" mass="22441">MLQAKPRFATFEEYFEWSNDHADHVRYELIDGELIELPPEAEPNTAIAHFLFLNLVQAGVPFRMIKLYQCEIQVRALQPKDAQNRYPDLVVLREEHLALTQKRLTIKLDMPPPQLVVEVVSPGTAASERDYGRKRAQYANIGISEYWIIDPKAQVVTVLALGQGVYVEVGMFRGDDAITSPTFPELRLTPEEVFASAA</sequence>
<dbReference type="SUPFAM" id="SSF52980">
    <property type="entry name" value="Restriction endonuclease-like"/>
    <property type="match status" value="1"/>
</dbReference>
<dbReference type="Gene3D" id="3.90.1570.10">
    <property type="entry name" value="tt1808, chain A"/>
    <property type="match status" value="1"/>
</dbReference>